<dbReference type="EMBL" id="MSKX01000028">
    <property type="protein sequence ID" value="OLO81741.1"/>
    <property type="molecule type" value="Genomic_DNA"/>
</dbReference>
<dbReference type="Proteomes" id="UP000186781">
    <property type="component" value="Unassembled WGS sequence"/>
</dbReference>
<feature type="transmembrane region" description="Helical" evidence="1">
    <location>
        <begin position="60"/>
        <end position="85"/>
    </location>
</feature>
<keyword evidence="1" id="KW-1133">Transmembrane helix</keyword>
<gene>
    <name evidence="2" type="ORF">BKH13_10265</name>
</gene>
<sequence>MVRPYSSGLFADEPRILPSAVSTGTACHETFEHALENCLIVPAFVLGHVVVDDLAGLRKIFLAVVACGAFVLAGLPGAVILHVLFNLLVFLRKFADAADLSARRLM</sequence>
<evidence type="ECO:0000313" key="3">
    <source>
        <dbReference type="Proteomes" id="UP000186781"/>
    </source>
</evidence>
<comment type="caution">
    <text evidence="2">The sequence shown here is derived from an EMBL/GenBank/DDBJ whole genome shotgun (WGS) entry which is preliminary data.</text>
</comment>
<keyword evidence="1" id="KW-0812">Transmembrane</keyword>
<proteinExistence type="predicted"/>
<keyword evidence="3" id="KW-1185">Reference proteome</keyword>
<organism evidence="2 3">
    <name type="scientific">Actinomyces naeslundii</name>
    <dbReference type="NCBI Taxonomy" id="1655"/>
    <lineage>
        <taxon>Bacteria</taxon>
        <taxon>Bacillati</taxon>
        <taxon>Actinomycetota</taxon>
        <taxon>Actinomycetes</taxon>
        <taxon>Actinomycetales</taxon>
        <taxon>Actinomycetaceae</taxon>
        <taxon>Actinomyces</taxon>
    </lineage>
</organism>
<name>A0ABX3F1H4_ACTNA</name>
<protein>
    <recommendedName>
        <fullName evidence="4">CPBP family intramembrane metalloprotease</fullName>
    </recommendedName>
</protein>
<evidence type="ECO:0008006" key="4">
    <source>
        <dbReference type="Google" id="ProtNLM"/>
    </source>
</evidence>
<keyword evidence="1" id="KW-0472">Membrane</keyword>
<evidence type="ECO:0000256" key="1">
    <source>
        <dbReference type="SAM" id="Phobius"/>
    </source>
</evidence>
<accession>A0ABX3F1H4</accession>
<reference evidence="2 3" key="1">
    <citation type="submission" date="2016-12" db="EMBL/GenBank/DDBJ databases">
        <title>Genomic comparison of strains in the 'Actinomyces naeslundii' group.</title>
        <authorList>
            <person name="Mughal S.R."/>
            <person name="Do T."/>
            <person name="Gilbert S.C."/>
            <person name="Witherden E.A."/>
            <person name="Didelot X."/>
            <person name="Beighton D."/>
        </authorList>
    </citation>
    <scope>NUCLEOTIDE SEQUENCE [LARGE SCALE GENOMIC DNA]</scope>
    <source>
        <strain evidence="2 3">WE6B-3</strain>
    </source>
</reference>
<dbReference type="PROSITE" id="PS51257">
    <property type="entry name" value="PROKAR_LIPOPROTEIN"/>
    <property type="match status" value="1"/>
</dbReference>
<evidence type="ECO:0000313" key="2">
    <source>
        <dbReference type="EMBL" id="OLO81741.1"/>
    </source>
</evidence>